<sequence>MLKQAFRAVLKHAPNVINSPTPRLSASLVEADAELAQMISAGAVQDAATVFSRTLTLK</sequence>
<protein>
    <submittedName>
        <fullName evidence="1">Uncharacterized protein</fullName>
    </submittedName>
</protein>
<organism evidence="1">
    <name type="scientific">uncultured Caudovirales phage</name>
    <dbReference type="NCBI Taxonomy" id="2100421"/>
    <lineage>
        <taxon>Viruses</taxon>
        <taxon>Duplodnaviria</taxon>
        <taxon>Heunggongvirae</taxon>
        <taxon>Uroviricota</taxon>
        <taxon>Caudoviricetes</taxon>
        <taxon>Peduoviridae</taxon>
        <taxon>Maltschvirus</taxon>
        <taxon>Maltschvirus maltsch</taxon>
    </lineage>
</organism>
<reference evidence="1" key="1">
    <citation type="submission" date="2020-04" db="EMBL/GenBank/DDBJ databases">
        <authorList>
            <person name="Chiriac C."/>
            <person name="Salcher M."/>
            <person name="Ghai R."/>
            <person name="Kavagutti S V."/>
        </authorList>
    </citation>
    <scope>NUCLEOTIDE SEQUENCE</scope>
</reference>
<gene>
    <name evidence="1" type="ORF">UFOVP95_11</name>
</gene>
<name>A0A6J5L2T9_9CAUD</name>
<proteinExistence type="predicted"/>
<accession>A0A6J5L2T9</accession>
<dbReference type="EMBL" id="LR796213">
    <property type="protein sequence ID" value="CAB4127547.1"/>
    <property type="molecule type" value="Genomic_DNA"/>
</dbReference>
<evidence type="ECO:0000313" key="1">
    <source>
        <dbReference type="EMBL" id="CAB4127547.1"/>
    </source>
</evidence>